<protein>
    <submittedName>
        <fullName evidence="2">Uncharacterized protein</fullName>
    </submittedName>
</protein>
<evidence type="ECO:0000256" key="1">
    <source>
        <dbReference type="SAM" id="MobiDB-lite"/>
    </source>
</evidence>
<keyword evidence="3" id="KW-1185">Reference proteome</keyword>
<sequence length="116" mass="12778">MPHLSVVKKVERSMARAVAALEAIMERDTPVLMLTPTPAPSQTDVEVPMNSLHSSSSEEGQAADPEEDVEVGKKGKRFYHGLEPGSCIRCLKEGHYWTSQLFLATGVHFSCLNPKR</sequence>
<organism evidence="2 3">
    <name type="scientific">[Emmonsia] crescens</name>
    <dbReference type="NCBI Taxonomy" id="73230"/>
    <lineage>
        <taxon>Eukaryota</taxon>
        <taxon>Fungi</taxon>
        <taxon>Dikarya</taxon>
        <taxon>Ascomycota</taxon>
        <taxon>Pezizomycotina</taxon>
        <taxon>Eurotiomycetes</taxon>
        <taxon>Eurotiomycetidae</taxon>
        <taxon>Onygenales</taxon>
        <taxon>Ajellomycetaceae</taxon>
        <taxon>Emergomyces</taxon>
    </lineage>
</organism>
<gene>
    <name evidence="2" type="ORF">GX50_03852</name>
</gene>
<dbReference type="AlphaFoldDB" id="A0A2B7ZJD3"/>
<reference evidence="2 3" key="1">
    <citation type="submission" date="2017-10" db="EMBL/GenBank/DDBJ databases">
        <title>Comparative genomics in systemic dimorphic fungi from Ajellomycetaceae.</title>
        <authorList>
            <person name="Munoz J.F."/>
            <person name="Mcewen J.G."/>
            <person name="Clay O.K."/>
            <person name="Cuomo C.A."/>
        </authorList>
    </citation>
    <scope>NUCLEOTIDE SEQUENCE [LARGE SCALE GENOMIC DNA]</scope>
    <source>
        <strain evidence="2 3">UAMH4076</strain>
    </source>
</reference>
<name>A0A2B7ZJD3_9EURO</name>
<proteinExistence type="predicted"/>
<evidence type="ECO:0000313" key="3">
    <source>
        <dbReference type="Proteomes" id="UP000226031"/>
    </source>
</evidence>
<feature type="region of interest" description="Disordered" evidence="1">
    <location>
        <begin position="37"/>
        <end position="72"/>
    </location>
</feature>
<dbReference type="Proteomes" id="UP000226031">
    <property type="component" value="Unassembled WGS sequence"/>
</dbReference>
<comment type="caution">
    <text evidence="2">The sequence shown here is derived from an EMBL/GenBank/DDBJ whole genome shotgun (WGS) entry which is preliminary data.</text>
</comment>
<evidence type="ECO:0000313" key="2">
    <source>
        <dbReference type="EMBL" id="PGH33299.1"/>
    </source>
</evidence>
<accession>A0A2B7ZJD3</accession>
<dbReference type="EMBL" id="PDND01000066">
    <property type="protein sequence ID" value="PGH33299.1"/>
    <property type="molecule type" value="Genomic_DNA"/>
</dbReference>